<dbReference type="GeneID" id="97483896"/>
<keyword evidence="10" id="KW-1185">Reference proteome</keyword>
<evidence type="ECO:0000256" key="2">
    <source>
        <dbReference type="ARBA" id="ARBA00022475"/>
    </source>
</evidence>
<dbReference type="PROSITE" id="PS50850">
    <property type="entry name" value="MFS"/>
    <property type="match status" value="1"/>
</dbReference>
<dbReference type="EMBL" id="JPRF03000065">
    <property type="protein sequence ID" value="OEV33378.1"/>
    <property type="molecule type" value="Genomic_DNA"/>
</dbReference>
<evidence type="ECO:0000256" key="4">
    <source>
        <dbReference type="ARBA" id="ARBA00022989"/>
    </source>
</evidence>
<dbReference type="RefSeq" id="WP_050366798.1">
    <property type="nucleotide sequence ID" value="NZ_BMUB01000002.1"/>
</dbReference>
<reference evidence="10" key="3">
    <citation type="submission" date="2016-08" db="EMBL/GenBank/DDBJ databases">
        <title>Sequencing, assembly and comparative genomics of S. aureofaciens ATCC 10762.</title>
        <authorList>
            <person name="Gradnigo J.S."/>
            <person name="Johnson N."/>
            <person name="Somerville G.A."/>
        </authorList>
    </citation>
    <scope>NUCLEOTIDE SEQUENCE [LARGE SCALE GENOMIC DNA]</scope>
    <source>
        <strain evidence="10">ATCC 10762 / DSM 40127 / CCM 3239 / JCM 4008 / LMG 5968 / NBRC 12843 / NCIMB 8234 / A-377</strain>
    </source>
</reference>
<gene>
    <name evidence="8" type="ORF">GCM10010502_07210</name>
    <name evidence="9" type="ORF">HS99_0012360</name>
</gene>
<feature type="domain" description="Major facilitator superfamily (MFS) profile" evidence="7">
    <location>
        <begin position="15"/>
        <end position="415"/>
    </location>
</feature>
<keyword evidence="2" id="KW-1003">Cell membrane</keyword>
<dbReference type="KEGG" id="kau:B6264_17585"/>
<dbReference type="PANTHER" id="PTHR23513">
    <property type="entry name" value="INTEGRAL MEMBRANE EFFLUX PROTEIN-RELATED"/>
    <property type="match status" value="1"/>
</dbReference>
<evidence type="ECO:0000259" key="7">
    <source>
        <dbReference type="PROSITE" id="PS50850"/>
    </source>
</evidence>
<accession>A0A1E7MY56</accession>
<dbReference type="GO" id="GO:0022857">
    <property type="term" value="F:transmembrane transporter activity"/>
    <property type="evidence" value="ECO:0007669"/>
    <property type="project" value="InterPro"/>
</dbReference>
<name>A0A1E7MY56_KITAU</name>
<reference evidence="9" key="4">
    <citation type="submission" date="2016-08" db="EMBL/GenBank/DDBJ databases">
        <title>Sequencing, Assembly and Comparative Genomics of S. aureofaciens ATCC 10762.</title>
        <authorList>
            <person name="Gradnigo J.S."/>
            <person name="Johnson N."/>
            <person name="Somerville G.A."/>
        </authorList>
    </citation>
    <scope>NUCLEOTIDE SEQUENCE [LARGE SCALE GENOMIC DNA]</scope>
    <source>
        <strain evidence="9">ATCC 10762</strain>
    </source>
</reference>
<sequence length="422" mass="42009">MADDSPGAASEVTAPSSRGAVAALMFSQGVGVAGTQVTALALPTLAILLLDAGPLAASLVFALEYGIQGLTGPFAGVLVDRVASRRRLLIAVDVVQLLLVATVPLAHAVGALTLVQLYAVAAVSGALGGVTAIAVPTVVADFVPRDGLVAVNAKLAGARSAGQIAGPGLAAALVQAVGAATAMVADAVSYGLSALAMSLPRLRRDEEPERAAARPGIADSLREGIDVLRDQPLLARLAVAAAALNLGGAGLGGLFVYFAYQVVDLGPGELGLTQAVYSIAAVTAVFTAKRVVRRVGLTRVIPLFGPLAAGALFLIPLASLGAALPVLITYQLVFGFCATVWSVSWVTLQQRLSPPEQLGRVLGLSRSIGQLVVPVGALLGGALAGAVGTTGALAVFASIALAGTLAVAATRSQPALPGAGRA</sequence>
<dbReference type="PANTHER" id="PTHR23513:SF6">
    <property type="entry name" value="MAJOR FACILITATOR SUPERFAMILY ASSOCIATED DOMAIN-CONTAINING PROTEIN"/>
    <property type="match status" value="1"/>
</dbReference>
<feature type="transmembrane region" description="Helical" evidence="6">
    <location>
        <begin position="368"/>
        <end position="387"/>
    </location>
</feature>
<feature type="transmembrane region" description="Helical" evidence="6">
    <location>
        <begin position="272"/>
        <end position="288"/>
    </location>
</feature>
<feature type="transmembrane region" description="Helical" evidence="6">
    <location>
        <begin position="115"/>
        <end position="135"/>
    </location>
</feature>
<dbReference type="SUPFAM" id="SSF103473">
    <property type="entry name" value="MFS general substrate transporter"/>
    <property type="match status" value="1"/>
</dbReference>
<evidence type="ECO:0000256" key="1">
    <source>
        <dbReference type="ARBA" id="ARBA00004651"/>
    </source>
</evidence>
<protein>
    <submittedName>
        <fullName evidence="8">MFS transporter</fullName>
    </submittedName>
</protein>
<organism evidence="9 10">
    <name type="scientific">Kitasatospora aureofaciens</name>
    <name type="common">Streptomyces aureofaciens</name>
    <dbReference type="NCBI Taxonomy" id="1894"/>
    <lineage>
        <taxon>Bacteria</taxon>
        <taxon>Bacillati</taxon>
        <taxon>Actinomycetota</taxon>
        <taxon>Actinomycetes</taxon>
        <taxon>Kitasatosporales</taxon>
        <taxon>Streptomycetaceae</taxon>
        <taxon>Kitasatospora</taxon>
    </lineage>
</organism>
<keyword evidence="5 6" id="KW-0472">Membrane</keyword>
<dbReference type="EMBL" id="BMUB01000002">
    <property type="protein sequence ID" value="GGU59425.1"/>
    <property type="molecule type" value="Genomic_DNA"/>
</dbReference>
<dbReference type="InterPro" id="IPR036259">
    <property type="entry name" value="MFS_trans_sf"/>
</dbReference>
<evidence type="ECO:0000256" key="5">
    <source>
        <dbReference type="ARBA" id="ARBA00023136"/>
    </source>
</evidence>
<dbReference type="OrthoDB" id="3404738at2"/>
<reference evidence="9 10" key="2">
    <citation type="submission" date="2014-07" db="EMBL/GenBank/DDBJ databases">
        <authorList>
            <person name="Zhang J.E."/>
            <person name="Yang H."/>
            <person name="Guo J."/>
            <person name="Deng Z."/>
            <person name="Luo H."/>
            <person name="Luo M."/>
            <person name="Zhao B."/>
        </authorList>
    </citation>
    <scope>NUCLEOTIDE SEQUENCE [LARGE SCALE GENOMIC DNA]</scope>
    <source>
        <strain evidence="9">ATCC 10762</strain>
        <strain evidence="10">ATCC 10762 / DSM 40127 / CCM 3239 / JCM 4008 / LMG 5968 / NBRC 12843 / NCIMB 8234 / A-377</strain>
    </source>
</reference>
<dbReference type="GO" id="GO:0005886">
    <property type="term" value="C:plasma membrane"/>
    <property type="evidence" value="ECO:0007669"/>
    <property type="project" value="UniProtKB-SubCell"/>
</dbReference>
<evidence type="ECO:0000313" key="8">
    <source>
        <dbReference type="EMBL" id="GGU59425.1"/>
    </source>
</evidence>
<keyword evidence="4 6" id="KW-1133">Transmembrane helix</keyword>
<evidence type="ECO:0000256" key="6">
    <source>
        <dbReference type="SAM" id="Phobius"/>
    </source>
</evidence>
<comment type="subcellular location">
    <subcellularLocation>
        <location evidence="1">Cell membrane</location>
        <topology evidence="1">Multi-pass membrane protein</topology>
    </subcellularLocation>
</comment>
<feature type="transmembrane region" description="Helical" evidence="6">
    <location>
        <begin position="300"/>
        <end position="322"/>
    </location>
</feature>
<accession>A0A8H9HHU7</accession>
<dbReference type="Proteomes" id="UP000037395">
    <property type="component" value="Unassembled WGS sequence"/>
</dbReference>
<dbReference type="AlphaFoldDB" id="A0A1E7MY56"/>
<dbReference type="Gene3D" id="1.20.1250.20">
    <property type="entry name" value="MFS general substrate transporter like domains"/>
    <property type="match status" value="1"/>
</dbReference>
<feature type="transmembrane region" description="Helical" evidence="6">
    <location>
        <begin position="328"/>
        <end position="348"/>
    </location>
</feature>
<feature type="transmembrane region" description="Helical" evidence="6">
    <location>
        <begin position="237"/>
        <end position="260"/>
    </location>
</feature>
<reference evidence="8" key="1">
    <citation type="journal article" date="2014" name="Int. J. Syst. Evol. Microbiol.">
        <title>Complete genome sequence of Corynebacterium casei LMG S-19264T (=DSM 44701T), isolated from a smear-ripened cheese.</title>
        <authorList>
            <consortium name="US DOE Joint Genome Institute (JGI-PGF)"/>
            <person name="Walter F."/>
            <person name="Albersmeier A."/>
            <person name="Kalinowski J."/>
            <person name="Ruckert C."/>
        </authorList>
    </citation>
    <scope>NUCLEOTIDE SEQUENCE</scope>
    <source>
        <strain evidence="8">JCM 4434</strain>
    </source>
</reference>
<dbReference type="CDD" id="cd06173">
    <property type="entry name" value="MFS_MefA_like"/>
    <property type="match status" value="1"/>
</dbReference>
<dbReference type="InterPro" id="IPR011701">
    <property type="entry name" value="MFS"/>
</dbReference>
<dbReference type="Pfam" id="PF07690">
    <property type="entry name" value="MFS_1"/>
    <property type="match status" value="1"/>
</dbReference>
<evidence type="ECO:0000256" key="3">
    <source>
        <dbReference type="ARBA" id="ARBA00022692"/>
    </source>
</evidence>
<dbReference type="InterPro" id="IPR020846">
    <property type="entry name" value="MFS_dom"/>
</dbReference>
<keyword evidence="3 6" id="KW-0812">Transmembrane</keyword>
<feature type="transmembrane region" description="Helical" evidence="6">
    <location>
        <begin position="393"/>
        <end position="411"/>
    </location>
</feature>
<evidence type="ECO:0000313" key="9">
    <source>
        <dbReference type="EMBL" id="OEV33378.1"/>
    </source>
</evidence>
<dbReference type="Proteomes" id="UP000610124">
    <property type="component" value="Unassembled WGS sequence"/>
</dbReference>
<proteinExistence type="predicted"/>
<evidence type="ECO:0000313" key="10">
    <source>
        <dbReference type="Proteomes" id="UP000037395"/>
    </source>
</evidence>
<reference evidence="8" key="5">
    <citation type="submission" date="2020-09" db="EMBL/GenBank/DDBJ databases">
        <authorList>
            <person name="Sun Q."/>
            <person name="Ohkuma M."/>
        </authorList>
    </citation>
    <scope>NUCLEOTIDE SEQUENCE</scope>
    <source>
        <strain evidence="8">JCM 4434</strain>
    </source>
</reference>
<comment type="caution">
    <text evidence="9">The sequence shown here is derived from an EMBL/GenBank/DDBJ whole genome shotgun (WGS) entry which is preliminary data.</text>
</comment>
<feature type="transmembrane region" description="Helical" evidence="6">
    <location>
        <begin position="88"/>
        <end position="109"/>
    </location>
</feature>